<accession>A0ABR2QQ96</accession>
<organism evidence="2 3">
    <name type="scientific">Hibiscus sabdariffa</name>
    <name type="common">roselle</name>
    <dbReference type="NCBI Taxonomy" id="183260"/>
    <lineage>
        <taxon>Eukaryota</taxon>
        <taxon>Viridiplantae</taxon>
        <taxon>Streptophyta</taxon>
        <taxon>Embryophyta</taxon>
        <taxon>Tracheophyta</taxon>
        <taxon>Spermatophyta</taxon>
        <taxon>Magnoliopsida</taxon>
        <taxon>eudicotyledons</taxon>
        <taxon>Gunneridae</taxon>
        <taxon>Pentapetalae</taxon>
        <taxon>rosids</taxon>
        <taxon>malvids</taxon>
        <taxon>Malvales</taxon>
        <taxon>Malvaceae</taxon>
        <taxon>Malvoideae</taxon>
        <taxon>Hibiscus</taxon>
    </lineage>
</organism>
<evidence type="ECO:0000256" key="1">
    <source>
        <dbReference type="SAM" id="SignalP"/>
    </source>
</evidence>
<name>A0ABR2QQ96_9ROSI</name>
<feature type="chain" id="PRO_5045636670" evidence="1">
    <location>
        <begin position="18"/>
        <end position="115"/>
    </location>
</feature>
<proteinExistence type="predicted"/>
<keyword evidence="1" id="KW-0732">Signal</keyword>
<protein>
    <submittedName>
        <fullName evidence="2">Uncharacterized protein</fullName>
    </submittedName>
</protein>
<dbReference type="EMBL" id="JBBPBN010000034">
    <property type="protein sequence ID" value="KAK9002843.1"/>
    <property type="molecule type" value="Genomic_DNA"/>
</dbReference>
<sequence length="115" mass="12937">MHFMLKMCIMVEHVIVATEMTSLEKVVVATEVTLEALLSSESQLTFGTSRAFLFVEILLKIRLNLNRCVYKYGSLLYVDIFLDMQSLTVVSFNSTASLVDLNKNINGESESSTNF</sequence>
<dbReference type="Proteomes" id="UP001396334">
    <property type="component" value="Unassembled WGS sequence"/>
</dbReference>
<evidence type="ECO:0000313" key="3">
    <source>
        <dbReference type="Proteomes" id="UP001396334"/>
    </source>
</evidence>
<keyword evidence="3" id="KW-1185">Reference proteome</keyword>
<gene>
    <name evidence="2" type="ORF">V6N11_060421</name>
</gene>
<evidence type="ECO:0000313" key="2">
    <source>
        <dbReference type="EMBL" id="KAK9002843.1"/>
    </source>
</evidence>
<feature type="signal peptide" evidence="1">
    <location>
        <begin position="1"/>
        <end position="17"/>
    </location>
</feature>
<comment type="caution">
    <text evidence="2">The sequence shown here is derived from an EMBL/GenBank/DDBJ whole genome shotgun (WGS) entry which is preliminary data.</text>
</comment>
<reference evidence="2 3" key="1">
    <citation type="journal article" date="2024" name="G3 (Bethesda)">
        <title>Genome assembly of Hibiscus sabdariffa L. provides insights into metabolisms of medicinal natural products.</title>
        <authorList>
            <person name="Kim T."/>
        </authorList>
    </citation>
    <scope>NUCLEOTIDE SEQUENCE [LARGE SCALE GENOMIC DNA]</scope>
    <source>
        <strain evidence="2">TK-2024</strain>
        <tissue evidence="2">Old leaves</tissue>
    </source>
</reference>